<keyword evidence="2" id="KW-1185">Reference proteome</keyword>
<reference evidence="1 2" key="1">
    <citation type="submission" date="2018-10" db="EMBL/GenBank/DDBJ databases">
        <title>Genome assembly for a Yunnan-Guizhou Plateau 3E fish, Anabarilius grahami (Regan), and its evolutionary and genetic applications.</title>
        <authorList>
            <person name="Jiang W."/>
        </authorList>
    </citation>
    <scope>NUCLEOTIDE SEQUENCE [LARGE SCALE GENOMIC DNA]</scope>
    <source>
        <strain evidence="1">AG-KIZ</strain>
        <tissue evidence="1">Muscle</tissue>
    </source>
</reference>
<dbReference type="Proteomes" id="UP000281406">
    <property type="component" value="Unassembled WGS sequence"/>
</dbReference>
<evidence type="ECO:0000313" key="1">
    <source>
        <dbReference type="EMBL" id="ROL48320.1"/>
    </source>
</evidence>
<dbReference type="AlphaFoldDB" id="A0A3N0YQR5"/>
<evidence type="ECO:0000313" key="2">
    <source>
        <dbReference type="Proteomes" id="UP000281406"/>
    </source>
</evidence>
<protein>
    <submittedName>
        <fullName evidence="1">Uncharacterized protein</fullName>
    </submittedName>
</protein>
<name>A0A3N0YQR5_ANAGA</name>
<accession>A0A3N0YQR5</accession>
<dbReference type="EMBL" id="RJVU01031169">
    <property type="protein sequence ID" value="ROL48320.1"/>
    <property type="molecule type" value="Genomic_DNA"/>
</dbReference>
<comment type="caution">
    <text evidence="1">The sequence shown here is derived from an EMBL/GenBank/DDBJ whole genome shotgun (WGS) entry which is preliminary data.</text>
</comment>
<proteinExistence type="predicted"/>
<gene>
    <name evidence="1" type="ORF">DPX16_5714</name>
</gene>
<organism evidence="1 2">
    <name type="scientific">Anabarilius grahami</name>
    <name type="common">Kanglang fish</name>
    <name type="synonym">Barilius grahami</name>
    <dbReference type="NCBI Taxonomy" id="495550"/>
    <lineage>
        <taxon>Eukaryota</taxon>
        <taxon>Metazoa</taxon>
        <taxon>Chordata</taxon>
        <taxon>Craniata</taxon>
        <taxon>Vertebrata</taxon>
        <taxon>Euteleostomi</taxon>
        <taxon>Actinopterygii</taxon>
        <taxon>Neopterygii</taxon>
        <taxon>Teleostei</taxon>
        <taxon>Ostariophysi</taxon>
        <taxon>Cypriniformes</taxon>
        <taxon>Xenocyprididae</taxon>
        <taxon>Xenocypridinae</taxon>
        <taxon>Xenocypridinae incertae sedis</taxon>
        <taxon>Anabarilius</taxon>
    </lineage>
</organism>
<sequence length="202" mass="22189">MPFRKCLPPFTCFIFGDNRYDMSPVWGSIMRRPNDGVVTTPSVALESEKLVTSGILVSGDMGVTHSSLLLIVTALCENVEASSDHQDFSKDVGAYDCGSSPRNTALRPFQLWSLMSLLWVQGKIVGSELDCLQEQLGAGMIQSTPKVHESSIAAEEVPFRGVIGVLVKSTQRCHMLSKTMRMLLRKVFSDSDECCTDPIPQV</sequence>